<proteinExistence type="predicted"/>
<keyword evidence="2" id="KW-0067">ATP-binding</keyword>
<dbReference type="EMBL" id="JAPDVK010000002">
    <property type="protein sequence ID" value="MCW4128180.1"/>
    <property type="molecule type" value="Genomic_DNA"/>
</dbReference>
<dbReference type="Pfam" id="PF09820">
    <property type="entry name" value="AAA-ATPase_like"/>
    <property type="match status" value="1"/>
</dbReference>
<dbReference type="Proteomes" id="UP001209344">
    <property type="component" value="Unassembled WGS sequence"/>
</dbReference>
<protein>
    <submittedName>
        <fullName evidence="2">ATP-binding protein</fullName>
    </submittedName>
</protein>
<evidence type="ECO:0000313" key="2">
    <source>
        <dbReference type="EMBL" id="MCW4128180.1"/>
    </source>
</evidence>
<keyword evidence="2" id="KW-0547">Nucleotide-binding</keyword>
<feature type="domain" description="AAA-ATPase-like" evidence="1">
    <location>
        <begin position="10"/>
        <end position="206"/>
    </location>
</feature>
<evidence type="ECO:0000259" key="1">
    <source>
        <dbReference type="Pfam" id="PF09820"/>
    </source>
</evidence>
<gene>
    <name evidence="2" type="ORF">ONT16_07905</name>
</gene>
<dbReference type="Pfam" id="PF08011">
    <property type="entry name" value="PDDEXK_9"/>
    <property type="match status" value="1"/>
</dbReference>
<dbReference type="AlphaFoldDB" id="A0AAP3BBS7"/>
<sequence>MANNEYRKLPVGIQSFNVIREEGYLYVDKTDMIWKLANQGFKYNYLSRPRRFGKSVLVDTLQAYFEGRKDLFEGLKIMELEKDWKQYPVIRLDMSRGGATADEVKAYLDQTFDVYEQLYGIHIKPTDSLGNRFDLIIKTAYKQTGLKVAILIDEYDSPLQHSWKTPEHEGCTDVYRSVFAILKADDAYQRFVFITGITKFTQISLFSVLNNLTNISFLPEYAAICGITEEEIGQNFKPELERMAEVNDWTLQQTHDNLKDYYDGYHFSRRNMVDIYNPFSLLNALDTQDLSCFWVSSGATSMLLKFVDNMELRLRNFEHCPILRKTLESSDVINGGAELFLYQTGYLTIKSSDEFGYFLGFPNQEVKQALYEVVLPTLTMQSESDIISLQSSLYRQLGTGEIADAMKTLKALVADVPYSNKKLASMDMEERYRLIISTILNAIGLKVEVEHMLATGRIDLIAQTSRYIYVIELKLRNNGGKKAAIQQIQENRYLEPFKADKRKVIGLGIELDEEGKGILDWGITS</sequence>
<dbReference type="GO" id="GO:0005524">
    <property type="term" value="F:ATP binding"/>
    <property type="evidence" value="ECO:0007669"/>
    <property type="project" value="UniProtKB-KW"/>
</dbReference>
<dbReference type="RefSeq" id="WP_264966013.1">
    <property type="nucleotide sequence ID" value="NZ_JAPDVK010000002.1"/>
</dbReference>
<dbReference type="InterPro" id="IPR012547">
    <property type="entry name" value="PDDEXK_9"/>
</dbReference>
<reference evidence="2" key="1">
    <citation type="submission" date="2022-11" db="EMBL/GenBank/DDBJ databases">
        <title>Genomic repertoires linked with pathogenic potency of arthritogenic Prevotella copri isolated from the gut of rheumatoid arthritis patients.</title>
        <authorList>
            <person name="Nii T."/>
            <person name="Maeda Y."/>
            <person name="Motooka D."/>
            <person name="Naito M."/>
            <person name="Matsumoto Y."/>
            <person name="Ogawa T."/>
            <person name="Oguro-Igashira E."/>
            <person name="Kishikawa T."/>
            <person name="Yamashita M."/>
            <person name="Koizumi S."/>
            <person name="Kurakawa T."/>
            <person name="Okumura R."/>
            <person name="Kayama H."/>
            <person name="Murakami M."/>
            <person name="Sakaguchi T."/>
            <person name="Das B."/>
            <person name="Nakamura S."/>
            <person name="Okada Y."/>
            <person name="Kumanogoh A."/>
            <person name="Takeda K."/>
        </authorList>
    </citation>
    <scope>NUCLEOTIDE SEQUENCE</scope>
    <source>
        <strain evidence="2">F3-75</strain>
    </source>
</reference>
<comment type="caution">
    <text evidence="2">The sequence shown here is derived from an EMBL/GenBank/DDBJ whole genome shotgun (WGS) entry which is preliminary data.</text>
</comment>
<name>A0AAP3BBS7_9BACT</name>
<accession>A0AAP3BBS7</accession>
<dbReference type="PANTHER" id="PTHR34825">
    <property type="entry name" value="CONSERVED PROTEIN, WITH A WEAK D-GALACTARATE DEHYDRATASE/ALTRONATE HYDROLASE DOMAIN"/>
    <property type="match status" value="1"/>
</dbReference>
<organism evidence="2 3">
    <name type="scientific">Segatella copri</name>
    <dbReference type="NCBI Taxonomy" id="165179"/>
    <lineage>
        <taxon>Bacteria</taxon>
        <taxon>Pseudomonadati</taxon>
        <taxon>Bacteroidota</taxon>
        <taxon>Bacteroidia</taxon>
        <taxon>Bacteroidales</taxon>
        <taxon>Prevotellaceae</taxon>
        <taxon>Segatella</taxon>
    </lineage>
</organism>
<dbReference type="InterPro" id="IPR018631">
    <property type="entry name" value="AAA-ATPase-like_dom"/>
</dbReference>
<dbReference type="PANTHER" id="PTHR34825:SF1">
    <property type="entry name" value="AAA-ATPASE-LIKE DOMAIN-CONTAINING PROTEIN"/>
    <property type="match status" value="1"/>
</dbReference>
<evidence type="ECO:0000313" key="3">
    <source>
        <dbReference type="Proteomes" id="UP001209344"/>
    </source>
</evidence>